<sequence length="87" mass="10346">MHKMYKIHFDKLDKRGSRNPFFISLSISSHLPYYSSEYTQLKTSSKMDLITDNPHLIEREDRLSLMKGQQMIIFQFLKSPHHSFSNP</sequence>
<dbReference type="EMBL" id="KK785100">
    <property type="protein sequence ID" value="KDO49793.1"/>
    <property type="molecule type" value="Genomic_DNA"/>
</dbReference>
<name>A0A067E413_CITSI</name>
<keyword evidence="2" id="KW-1185">Reference proteome</keyword>
<dbReference type="AlphaFoldDB" id="A0A067E413"/>
<evidence type="ECO:0000313" key="2">
    <source>
        <dbReference type="Proteomes" id="UP000027120"/>
    </source>
</evidence>
<protein>
    <submittedName>
        <fullName evidence="1">Uncharacterized protein</fullName>
    </submittedName>
</protein>
<evidence type="ECO:0000313" key="1">
    <source>
        <dbReference type="EMBL" id="KDO49793.1"/>
    </source>
</evidence>
<reference evidence="1 2" key="1">
    <citation type="submission" date="2014-04" db="EMBL/GenBank/DDBJ databases">
        <authorList>
            <consortium name="International Citrus Genome Consortium"/>
            <person name="Gmitter F."/>
            <person name="Chen C."/>
            <person name="Farmerie W."/>
            <person name="Harkins T."/>
            <person name="Desany B."/>
            <person name="Mohiuddin M."/>
            <person name="Kodira C."/>
            <person name="Borodovsky M."/>
            <person name="Lomsadze A."/>
            <person name="Burns P."/>
            <person name="Jenkins J."/>
            <person name="Prochnik S."/>
            <person name="Shu S."/>
            <person name="Chapman J."/>
            <person name="Pitluck S."/>
            <person name="Schmutz J."/>
            <person name="Rokhsar D."/>
        </authorList>
    </citation>
    <scope>NUCLEOTIDE SEQUENCE</scope>
</reference>
<organism evidence="1 2">
    <name type="scientific">Citrus sinensis</name>
    <name type="common">Sweet orange</name>
    <name type="synonym">Citrus aurantium var. sinensis</name>
    <dbReference type="NCBI Taxonomy" id="2711"/>
    <lineage>
        <taxon>Eukaryota</taxon>
        <taxon>Viridiplantae</taxon>
        <taxon>Streptophyta</taxon>
        <taxon>Embryophyta</taxon>
        <taxon>Tracheophyta</taxon>
        <taxon>Spermatophyta</taxon>
        <taxon>Magnoliopsida</taxon>
        <taxon>eudicotyledons</taxon>
        <taxon>Gunneridae</taxon>
        <taxon>Pentapetalae</taxon>
        <taxon>rosids</taxon>
        <taxon>malvids</taxon>
        <taxon>Sapindales</taxon>
        <taxon>Rutaceae</taxon>
        <taxon>Aurantioideae</taxon>
        <taxon>Citrus</taxon>
    </lineage>
</organism>
<accession>A0A067E413</accession>
<gene>
    <name evidence="1" type="ORF">CISIN_1g034672mg</name>
</gene>
<dbReference type="Proteomes" id="UP000027120">
    <property type="component" value="Unassembled WGS sequence"/>
</dbReference>
<proteinExistence type="predicted"/>